<feature type="domain" description="Plastocyanin-like" evidence="6">
    <location>
        <begin position="365"/>
        <end position="466"/>
    </location>
</feature>
<feature type="region of interest" description="Disordered" evidence="4">
    <location>
        <begin position="48"/>
        <end position="67"/>
    </location>
</feature>
<evidence type="ECO:0000313" key="9">
    <source>
        <dbReference type="Proteomes" id="UP000294894"/>
    </source>
</evidence>
<evidence type="ECO:0000256" key="1">
    <source>
        <dbReference type="ARBA" id="ARBA00022723"/>
    </source>
</evidence>
<reference evidence="8 9" key="1">
    <citation type="submission" date="2019-03" db="EMBL/GenBank/DDBJ databases">
        <title>Three New Species of Nocardioides, Nocardioides euryhalodurans sp. nov., Nocardioides seonyuensis sp. nov. and Nocardioides eburneoflavus sp. nov., Iolated from Soil.</title>
        <authorList>
            <person name="Roh S.G."/>
            <person name="Lee C."/>
            <person name="Kim M.-K."/>
            <person name="Kim S.B."/>
        </authorList>
    </citation>
    <scope>NUCLEOTIDE SEQUENCE [LARGE SCALE GENOMIC DNA]</scope>
    <source>
        <strain evidence="8 9">MMS17-SY117</strain>
    </source>
</reference>
<dbReference type="Pfam" id="PF07732">
    <property type="entry name" value="Cu-oxidase_3"/>
    <property type="match status" value="1"/>
</dbReference>
<dbReference type="AlphaFoldDB" id="A0A4P7GGT7"/>
<keyword evidence="2" id="KW-0560">Oxidoreductase</keyword>
<evidence type="ECO:0000259" key="6">
    <source>
        <dbReference type="Pfam" id="PF07731"/>
    </source>
</evidence>
<dbReference type="InterPro" id="IPR011706">
    <property type="entry name" value="Cu-oxidase_C"/>
</dbReference>
<dbReference type="InterPro" id="IPR008972">
    <property type="entry name" value="Cupredoxin"/>
</dbReference>
<dbReference type="CDD" id="cd04202">
    <property type="entry name" value="CuRO_D2_2dMcoN_like"/>
    <property type="match status" value="1"/>
</dbReference>
<feature type="transmembrane region" description="Helical" evidence="5">
    <location>
        <begin position="7"/>
        <end position="27"/>
    </location>
</feature>
<keyword evidence="5" id="KW-1133">Transmembrane helix</keyword>
<dbReference type="PANTHER" id="PTHR11709">
    <property type="entry name" value="MULTI-COPPER OXIDASE"/>
    <property type="match status" value="1"/>
</dbReference>
<keyword evidence="5" id="KW-0472">Membrane</keyword>
<evidence type="ECO:0000256" key="2">
    <source>
        <dbReference type="ARBA" id="ARBA00023002"/>
    </source>
</evidence>
<dbReference type="OrthoDB" id="345021at2"/>
<evidence type="ECO:0000256" key="5">
    <source>
        <dbReference type="SAM" id="Phobius"/>
    </source>
</evidence>
<gene>
    <name evidence="8" type="ORF">EXE57_00610</name>
</gene>
<evidence type="ECO:0000259" key="7">
    <source>
        <dbReference type="Pfam" id="PF07732"/>
    </source>
</evidence>
<dbReference type="Proteomes" id="UP000294894">
    <property type="component" value="Chromosome"/>
</dbReference>
<keyword evidence="5" id="KW-0812">Transmembrane</keyword>
<dbReference type="Pfam" id="PF07731">
    <property type="entry name" value="Cu-oxidase_2"/>
    <property type="match status" value="1"/>
</dbReference>
<dbReference type="CDD" id="cd04206">
    <property type="entry name" value="CuRO_1_LCC_like"/>
    <property type="match status" value="1"/>
</dbReference>
<dbReference type="SUPFAM" id="SSF49503">
    <property type="entry name" value="Cupredoxins"/>
    <property type="match status" value="3"/>
</dbReference>
<keyword evidence="9" id="KW-1185">Reference proteome</keyword>
<proteinExistence type="predicted"/>
<dbReference type="PROSITE" id="PS00080">
    <property type="entry name" value="MULTICOPPER_OXIDASE2"/>
    <property type="match status" value="1"/>
</dbReference>
<sequence>MALRRRIRVTLAAVATLTVVAPLGWMWQSSLLPDSYDLAAMGYADWGGGPRPESGHDHGSGEGEGPGEVAVADLVADPALTADVTAELVVRDEGDRVTVNGSTPGPLLRATEGDLVEVTLVNEDVADGATLHWHGVDVPNAADGVAGVTQDAVMPGEEFVYRFVAEQVGTYWYHSHQVSHEQVQQGLFGGLVVDPADPEPVDVDEVALVHRYGGAGTLNGAEGTTAIEAEPGDDVRLRVVNTDNGVATVWPAGVPFRVLAVDGTEVNGPDEVTGEAVAVPAGGRVDLGFTVPEEGVRVDFSGGTSLTVGSDPTGRRTPAPSTVVDLLHYGAPADPPFAVDDPDRRFDYVIDRRPGFLDGRPGMWWTVNGGLYPDVPMYMVEEGDVVVFEIDNRSSDAHPMHLHGHHGLVLSRDGEPATGSPWWVDSLEVGVGETYEVAVLADNPGVWMDHCHNLPHATEGLVAHLMYAGVRSSFRVGGDHGNHPE</sequence>
<dbReference type="GO" id="GO:0016491">
    <property type="term" value="F:oxidoreductase activity"/>
    <property type="evidence" value="ECO:0007669"/>
    <property type="project" value="UniProtKB-KW"/>
</dbReference>
<organism evidence="8 9">
    <name type="scientific">Nocardioides euryhalodurans</name>
    <dbReference type="NCBI Taxonomy" id="2518370"/>
    <lineage>
        <taxon>Bacteria</taxon>
        <taxon>Bacillati</taxon>
        <taxon>Actinomycetota</taxon>
        <taxon>Actinomycetes</taxon>
        <taxon>Propionibacteriales</taxon>
        <taxon>Nocardioidaceae</taxon>
        <taxon>Nocardioides</taxon>
    </lineage>
</organism>
<evidence type="ECO:0000256" key="4">
    <source>
        <dbReference type="SAM" id="MobiDB-lite"/>
    </source>
</evidence>
<accession>A0A4P7GGT7</accession>
<dbReference type="EMBL" id="CP038267">
    <property type="protein sequence ID" value="QBR90934.1"/>
    <property type="molecule type" value="Genomic_DNA"/>
</dbReference>
<dbReference type="InterPro" id="IPR002355">
    <property type="entry name" value="Cu_oxidase_Cu_BS"/>
</dbReference>
<feature type="domain" description="Plastocyanin-like" evidence="7">
    <location>
        <begin position="95"/>
        <end position="196"/>
    </location>
</feature>
<dbReference type="PANTHER" id="PTHR11709:SF394">
    <property type="entry name" value="FI03373P-RELATED"/>
    <property type="match status" value="1"/>
</dbReference>
<protein>
    <submittedName>
        <fullName evidence="8">Multicopper oxidase family protein</fullName>
    </submittedName>
</protein>
<dbReference type="KEGG" id="noy:EXE57_00610"/>
<dbReference type="Gene3D" id="2.60.40.420">
    <property type="entry name" value="Cupredoxins - blue copper proteins"/>
    <property type="match status" value="3"/>
</dbReference>
<evidence type="ECO:0000256" key="3">
    <source>
        <dbReference type="ARBA" id="ARBA00023008"/>
    </source>
</evidence>
<dbReference type="GO" id="GO:0005507">
    <property type="term" value="F:copper ion binding"/>
    <property type="evidence" value="ECO:0007669"/>
    <property type="project" value="InterPro"/>
</dbReference>
<dbReference type="InterPro" id="IPR011707">
    <property type="entry name" value="Cu-oxidase-like_N"/>
</dbReference>
<evidence type="ECO:0000313" key="8">
    <source>
        <dbReference type="EMBL" id="QBR90934.1"/>
    </source>
</evidence>
<dbReference type="InterPro" id="IPR045087">
    <property type="entry name" value="Cu-oxidase_fam"/>
</dbReference>
<name>A0A4P7GGT7_9ACTN</name>
<keyword evidence="3" id="KW-0186">Copper</keyword>
<keyword evidence="1" id="KW-0479">Metal-binding</keyword>